<gene>
    <name evidence="5" type="ORF">WH159_09735</name>
</gene>
<dbReference type="InterPro" id="IPR050309">
    <property type="entry name" value="Type-B_Carboxylest/Lipase"/>
</dbReference>
<dbReference type="Pfam" id="PF00135">
    <property type="entry name" value="COesterase"/>
    <property type="match status" value="1"/>
</dbReference>
<dbReference type="PANTHER" id="PTHR11559">
    <property type="entry name" value="CARBOXYLESTERASE"/>
    <property type="match status" value="1"/>
</dbReference>
<dbReference type="EC" id="3.1.1.-" evidence="3"/>
<evidence type="ECO:0000256" key="1">
    <source>
        <dbReference type="ARBA" id="ARBA00005964"/>
    </source>
</evidence>
<accession>A0ABU8Q5E1</accession>
<sequence>MKWKRLLPLLQGELVYPGRVSHLVQAPDAKRETVRIASGLLSGVAAAHGRAFLGIPYAAPPVGALRWRAPQPIEPWQGERDATQTGSPAVQSVGQGRFAPVAGSEDCLYLNVYTPPGMAPIGGWPVMVFLHGGAFSLGAADNYDPSLLATEQQVVVVAPNYRMGAFGFLAHPALAAEQPDGGSANFGLLDQQAALRWVRDNVAAFGGNSGEVTLFGESAGAWGTSYQMLSPGAAGLFHRAILQSGVAVDPLSTVAAAEAQADGEVFAERLDAAGRYALDRLRALPAADIARAAPIRRGILGPGSWGPVWGDAVIPEEPARAFAEGRYRPVPVIVGTNSDEGRVFGLGILSRADFEARVRADWGRDADAVLARYPAETRSEAQLAFASLITDARFAHPADRMRRLLAGRAPVYGYRFDDVEAPFTIPHPWAPMPMRAYHAGEIAYVFGTRWVLANPARFTPAQARLARRMRDLWGAFARGEALPDWPQFTRAEPVVRVFSPDGDRTETDFATRYRCDFWEARLG</sequence>
<evidence type="ECO:0000313" key="6">
    <source>
        <dbReference type="Proteomes" id="UP001380365"/>
    </source>
</evidence>
<dbReference type="SUPFAM" id="SSF53474">
    <property type="entry name" value="alpha/beta-Hydrolases"/>
    <property type="match status" value="1"/>
</dbReference>
<name>A0ABU8Q5E1_9SPHN</name>
<dbReference type="RefSeq" id="WP_132884244.1">
    <property type="nucleotide sequence ID" value="NZ_JBBGZA010000001.1"/>
</dbReference>
<keyword evidence="6" id="KW-1185">Reference proteome</keyword>
<dbReference type="EMBL" id="JBBGZA010000001">
    <property type="protein sequence ID" value="MEJ5094816.1"/>
    <property type="molecule type" value="Genomic_DNA"/>
</dbReference>
<dbReference type="PROSITE" id="PS00941">
    <property type="entry name" value="CARBOXYLESTERASE_B_2"/>
    <property type="match status" value="1"/>
</dbReference>
<comment type="caution">
    <text evidence="5">The sequence shown here is derived from an EMBL/GenBank/DDBJ whole genome shotgun (WGS) entry which is preliminary data.</text>
</comment>
<reference evidence="5 6" key="1">
    <citation type="submission" date="2023-12" db="EMBL/GenBank/DDBJ databases">
        <title>Gut-associated functions are favored during microbiome assembly across C. elegans life.</title>
        <authorList>
            <person name="Zimmermann J."/>
        </authorList>
    </citation>
    <scope>NUCLEOTIDE SEQUENCE [LARGE SCALE GENOMIC DNA]</scope>
    <source>
        <strain evidence="5 6">JUb134</strain>
    </source>
</reference>
<evidence type="ECO:0000256" key="2">
    <source>
        <dbReference type="ARBA" id="ARBA00022801"/>
    </source>
</evidence>
<dbReference type="InterPro" id="IPR002018">
    <property type="entry name" value="CarbesteraseB"/>
</dbReference>
<organism evidence="5 6">
    <name type="scientific">Sphingomonas molluscorum</name>
    <dbReference type="NCBI Taxonomy" id="418184"/>
    <lineage>
        <taxon>Bacteria</taxon>
        <taxon>Pseudomonadati</taxon>
        <taxon>Pseudomonadota</taxon>
        <taxon>Alphaproteobacteria</taxon>
        <taxon>Sphingomonadales</taxon>
        <taxon>Sphingomonadaceae</taxon>
        <taxon>Sphingomonas</taxon>
    </lineage>
</organism>
<feature type="domain" description="Carboxylesterase type B" evidence="4">
    <location>
        <begin position="32"/>
        <end position="495"/>
    </location>
</feature>
<dbReference type="InterPro" id="IPR019819">
    <property type="entry name" value="Carboxylesterase_B_CS"/>
</dbReference>
<evidence type="ECO:0000259" key="4">
    <source>
        <dbReference type="Pfam" id="PF00135"/>
    </source>
</evidence>
<comment type="similarity">
    <text evidence="1 3">Belongs to the type-B carboxylesterase/lipase family.</text>
</comment>
<protein>
    <recommendedName>
        <fullName evidence="3">Carboxylic ester hydrolase</fullName>
        <ecNumber evidence="3">3.1.1.-</ecNumber>
    </recommendedName>
</protein>
<keyword evidence="2 3" id="KW-0378">Hydrolase</keyword>
<dbReference type="InterPro" id="IPR019826">
    <property type="entry name" value="Carboxylesterase_B_AS"/>
</dbReference>
<evidence type="ECO:0000256" key="3">
    <source>
        <dbReference type="RuleBase" id="RU361235"/>
    </source>
</evidence>
<evidence type="ECO:0000313" key="5">
    <source>
        <dbReference type="EMBL" id="MEJ5094816.1"/>
    </source>
</evidence>
<dbReference type="InterPro" id="IPR029058">
    <property type="entry name" value="AB_hydrolase_fold"/>
</dbReference>
<dbReference type="Gene3D" id="3.40.50.1820">
    <property type="entry name" value="alpha/beta hydrolase"/>
    <property type="match status" value="1"/>
</dbReference>
<dbReference type="PROSITE" id="PS00122">
    <property type="entry name" value="CARBOXYLESTERASE_B_1"/>
    <property type="match status" value="1"/>
</dbReference>
<proteinExistence type="inferred from homology"/>
<dbReference type="Proteomes" id="UP001380365">
    <property type="component" value="Unassembled WGS sequence"/>
</dbReference>